<gene>
    <name evidence="1" type="ORF">EVAR_2495_1</name>
</gene>
<evidence type="ECO:0000313" key="2">
    <source>
        <dbReference type="Proteomes" id="UP000299102"/>
    </source>
</evidence>
<sequence>MTMSQTNKRSPKFQFRHSVCTVINKKPKYSSIHTHQGYAAYRHNRYVMSPPSATGRRVVINSTLGSGEAWDGGVAMTDVAVAAGCGGDASGALAAAANPE</sequence>
<dbReference type="AlphaFoldDB" id="A0A4C1SP66"/>
<comment type="caution">
    <text evidence="1">The sequence shown here is derived from an EMBL/GenBank/DDBJ whole genome shotgun (WGS) entry which is preliminary data.</text>
</comment>
<organism evidence="1 2">
    <name type="scientific">Eumeta variegata</name>
    <name type="common">Bagworm moth</name>
    <name type="synonym">Eumeta japonica</name>
    <dbReference type="NCBI Taxonomy" id="151549"/>
    <lineage>
        <taxon>Eukaryota</taxon>
        <taxon>Metazoa</taxon>
        <taxon>Ecdysozoa</taxon>
        <taxon>Arthropoda</taxon>
        <taxon>Hexapoda</taxon>
        <taxon>Insecta</taxon>
        <taxon>Pterygota</taxon>
        <taxon>Neoptera</taxon>
        <taxon>Endopterygota</taxon>
        <taxon>Lepidoptera</taxon>
        <taxon>Glossata</taxon>
        <taxon>Ditrysia</taxon>
        <taxon>Tineoidea</taxon>
        <taxon>Psychidae</taxon>
        <taxon>Oiketicinae</taxon>
        <taxon>Eumeta</taxon>
    </lineage>
</organism>
<name>A0A4C1SP66_EUMVA</name>
<reference evidence="1 2" key="1">
    <citation type="journal article" date="2019" name="Commun. Biol.">
        <title>The bagworm genome reveals a unique fibroin gene that provides high tensile strength.</title>
        <authorList>
            <person name="Kono N."/>
            <person name="Nakamura H."/>
            <person name="Ohtoshi R."/>
            <person name="Tomita M."/>
            <person name="Numata K."/>
            <person name="Arakawa K."/>
        </authorList>
    </citation>
    <scope>NUCLEOTIDE SEQUENCE [LARGE SCALE GENOMIC DNA]</scope>
</reference>
<dbReference type="Proteomes" id="UP000299102">
    <property type="component" value="Unassembled WGS sequence"/>
</dbReference>
<dbReference type="EMBL" id="BGZK01000011">
    <property type="protein sequence ID" value="GBP03775.1"/>
    <property type="molecule type" value="Genomic_DNA"/>
</dbReference>
<evidence type="ECO:0000313" key="1">
    <source>
        <dbReference type="EMBL" id="GBP03775.1"/>
    </source>
</evidence>
<proteinExistence type="predicted"/>
<keyword evidence="2" id="KW-1185">Reference proteome</keyword>
<accession>A0A4C1SP66</accession>
<protein>
    <submittedName>
        <fullName evidence="1">Uncharacterized protein</fullName>
    </submittedName>
</protein>